<reference evidence="1" key="1">
    <citation type="journal article" date="2019" name="bioRxiv">
        <title>The Genome of the Zebra Mussel, Dreissena polymorpha: A Resource for Invasive Species Research.</title>
        <authorList>
            <person name="McCartney M.A."/>
            <person name="Auch B."/>
            <person name="Kono T."/>
            <person name="Mallez S."/>
            <person name="Zhang Y."/>
            <person name="Obille A."/>
            <person name="Becker A."/>
            <person name="Abrahante J.E."/>
            <person name="Garbe J."/>
            <person name="Badalamenti J.P."/>
            <person name="Herman A."/>
            <person name="Mangelson H."/>
            <person name="Liachko I."/>
            <person name="Sullivan S."/>
            <person name="Sone E.D."/>
            <person name="Koren S."/>
            <person name="Silverstein K.A.T."/>
            <person name="Beckman K.B."/>
            <person name="Gohl D.M."/>
        </authorList>
    </citation>
    <scope>NUCLEOTIDE SEQUENCE</scope>
    <source>
        <strain evidence="1">Duluth1</strain>
        <tissue evidence="1">Whole animal</tissue>
    </source>
</reference>
<gene>
    <name evidence="1" type="ORF">DPMN_001784</name>
</gene>
<comment type="caution">
    <text evidence="1">The sequence shown here is derived from an EMBL/GenBank/DDBJ whole genome shotgun (WGS) entry which is preliminary data.</text>
</comment>
<accession>A0A9D4RR56</accession>
<proteinExistence type="predicted"/>
<organism evidence="1 2">
    <name type="scientific">Dreissena polymorpha</name>
    <name type="common">Zebra mussel</name>
    <name type="synonym">Mytilus polymorpha</name>
    <dbReference type="NCBI Taxonomy" id="45954"/>
    <lineage>
        <taxon>Eukaryota</taxon>
        <taxon>Metazoa</taxon>
        <taxon>Spiralia</taxon>
        <taxon>Lophotrochozoa</taxon>
        <taxon>Mollusca</taxon>
        <taxon>Bivalvia</taxon>
        <taxon>Autobranchia</taxon>
        <taxon>Heteroconchia</taxon>
        <taxon>Euheterodonta</taxon>
        <taxon>Imparidentia</taxon>
        <taxon>Neoheterodontei</taxon>
        <taxon>Myida</taxon>
        <taxon>Dreissenoidea</taxon>
        <taxon>Dreissenidae</taxon>
        <taxon>Dreissena</taxon>
    </lineage>
</organism>
<keyword evidence="2" id="KW-1185">Reference proteome</keyword>
<evidence type="ECO:0000313" key="1">
    <source>
        <dbReference type="EMBL" id="KAH3877904.1"/>
    </source>
</evidence>
<sequence length="76" mass="8745">MRETLLANKSPLTLNVADFRLTLCLWGEGALEAYEDGPEHRLLLTARREHFLYLFMVARVCVVIDALTNQLNLQEK</sequence>
<evidence type="ECO:0000313" key="2">
    <source>
        <dbReference type="Proteomes" id="UP000828390"/>
    </source>
</evidence>
<protein>
    <submittedName>
        <fullName evidence="1">Uncharacterized protein</fullName>
    </submittedName>
</protein>
<dbReference type="Proteomes" id="UP000828390">
    <property type="component" value="Unassembled WGS sequence"/>
</dbReference>
<reference evidence="1" key="2">
    <citation type="submission" date="2020-11" db="EMBL/GenBank/DDBJ databases">
        <authorList>
            <person name="McCartney M.A."/>
            <person name="Auch B."/>
            <person name="Kono T."/>
            <person name="Mallez S."/>
            <person name="Becker A."/>
            <person name="Gohl D.M."/>
            <person name="Silverstein K.A.T."/>
            <person name="Koren S."/>
            <person name="Bechman K.B."/>
            <person name="Herman A."/>
            <person name="Abrahante J.E."/>
            <person name="Garbe J."/>
        </authorList>
    </citation>
    <scope>NUCLEOTIDE SEQUENCE</scope>
    <source>
        <strain evidence="1">Duluth1</strain>
        <tissue evidence="1">Whole animal</tissue>
    </source>
</reference>
<dbReference type="AlphaFoldDB" id="A0A9D4RR56"/>
<dbReference type="EMBL" id="JAIWYP010000001">
    <property type="protein sequence ID" value="KAH3877904.1"/>
    <property type="molecule type" value="Genomic_DNA"/>
</dbReference>
<name>A0A9D4RR56_DREPO</name>